<reference evidence="4 5" key="1">
    <citation type="journal article" date="2015" name="Genome Announc.">
        <title>Expanding the biotechnology potential of lactobacilli through comparative genomics of 213 strains and associated genera.</title>
        <authorList>
            <person name="Sun Z."/>
            <person name="Harris H.M."/>
            <person name="McCann A."/>
            <person name="Guo C."/>
            <person name="Argimon S."/>
            <person name="Zhang W."/>
            <person name="Yang X."/>
            <person name="Jeffery I.B."/>
            <person name="Cooney J.C."/>
            <person name="Kagawa T.F."/>
            <person name="Liu W."/>
            <person name="Song Y."/>
            <person name="Salvetti E."/>
            <person name="Wrobel A."/>
            <person name="Rasinkangas P."/>
            <person name="Parkhill J."/>
            <person name="Rea M.C."/>
            <person name="O'Sullivan O."/>
            <person name="Ritari J."/>
            <person name="Douillard F.P."/>
            <person name="Paul Ross R."/>
            <person name="Yang R."/>
            <person name="Briner A.E."/>
            <person name="Felis G.E."/>
            <person name="de Vos W.M."/>
            <person name="Barrangou R."/>
            <person name="Klaenhammer T.R."/>
            <person name="Caufield P.W."/>
            <person name="Cui Y."/>
            <person name="Zhang H."/>
            <person name="O'Toole P.W."/>
        </authorList>
    </citation>
    <scope>NUCLEOTIDE SEQUENCE [LARGE SCALE GENOMIC DNA]</scope>
    <source>
        <strain evidence="4 5">DSM 14500</strain>
    </source>
</reference>
<dbReference type="Pfam" id="PF02525">
    <property type="entry name" value="Flavodoxin_2"/>
    <property type="match status" value="1"/>
</dbReference>
<proteinExistence type="inferred from homology"/>
<dbReference type="PATRIC" id="fig|1423770.3.peg.1419"/>
<dbReference type="STRING" id="1423770.FD29_GL001383"/>
<organism evidence="4 5">
    <name type="scientific">Companilactobacillus mindensis DSM 14500</name>
    <dbReference type="NCBI Taxonomy" id="1423770"/>
    <lineage>
        <taxon>Bacteria</taxon>
        <taxon>Bacillati</taxon>
        <taxon>Bacillota</taxon>
        <taxon>Bacilli</taxon>
        <taxon>Lactobacillales</taxon>
        <taxon>Lactobacillaceae</taxon>
        <taxon>Companilactobacillus</taxon>
    </lineage>
</organism>
<dbReference type="InterPro" id="IPR029039">
    <property type="entry name" value="Flavoprotein-like_sf"/>
</dbReference>
<evidence type="ECO:0000256" key="2">
    <source>
        <dbReference type="ARBA" id="ARBA00023002"/>
    </source>
</evidence>
<comment type="similarity">
    <text evidence="1">Belongs to the NAD(P)H dehydrogenase (quinone) family.</text>
</comment>
<dbReference type="Proteomes" id="UP000050872">
    <property type="component" value="Unassembled WGS sequence"/>
</dbReference>
<evidence type="ECO:0000259" key="3">
    <source>
        <dbReference type="Pfam" id="PF02525"/>
    </source>
</evidence>
<dbReference type="EMBL" id="AZEZ01000096">
    <property type="protein sequence ID" value="KRL42932.1"/>
    <property type="molecule type" value="Genomic_DNA"/>
</dbReference>
<dbReference type="PANTHER" id="PTHR10204">
    <property type="entry name" value="NAD P H OXIDOREDUCTASE-RELATED"/>
    <property type="match status" value="1"/>
</dbReference>
<evidence type="ECO:0000313" key="4">
    <source>
        <dbReference type="EMBL" id="KRL42932.1"/>
    </source>
</evidence>
<dbReference type="InterPro" id="IPR003680">
    <property type="entry name" value="Flavodoxin_fold"/>
</dbReference>
<feature type="domain" description="Flavodoxin-like fold" evidence="3">
    <location>
        <begin position="12"/>
        <end position="143"/>
    </location>
</feature>
<keyword evidence="5" id="KW-1185">Reference proteome</keyword>
<sequence length="201" mass="23324">MKMRGDFAMKTIIYAHPYVGSFNHEILNRLSNYFSMHDEEFEIIDLYGDDFDPLLRGENLATYSEGKTDDEKVKRYQRKIAGSNELVFIFPIWWQSVPAMLKGFLDKTMLKGFAYNEDNGWEGLLTYIKKVTVITTSTVTKSYLQTECGDPIQKVFINRTLVDLGIDAKNVNWIHFGEANTTTDEKRGKFLDDIPMLYKQE</sequence>
<evidence type="ECO:0000256" key="1">
    <source>
        <dbReference type="ARBA" id="ARBA00006252"/>
    </source>
</evidence>
<dbReference type="InterPro" id="IPR051545">
    <property type="entry name" value="NAD(P)H_dehydrogenase_qn"/>
</dbReference>
<dbReference type="Gene3D" id="3.40.50.360">
    <property type="match status" value="1"/>
</dbReference>
<dbReference type="GO" id="GO:0005829">
    <property type="term" value="C:cytosol"/>
    <property type="evidence" value="ECO:0007669"/>
    <property type="project" value="TreeGrafter"/>
</dbReference>
<dbReference type="PANTHER" id="PTHR10204:SF34">
    <property type="entry name" value="NAD(P)H DEHYDROGENASE [QUINONE] 1 ISOFORM 1"/>
    <property type="match status" value="1"/>
</dbReference>
<protein>
    <submittedName>
        <fullName evidence="4">Flavodoxin</fullName>
    </submittedName>
</protein>
<dbReference type="SUPFAM" id="SSF52218">
    <property type="entry name" value="Flavoproteins"/>
    <property type="match status" value="1"/>
</dbReference>
<keyword evidence="2" id="KW-0560">Oxidoreductase</keyword>
<comment type="caution">
    <text evidence="4">The sequence shown here is derived from an EMBL/GenBank/DDBJ whole genome shotgun (WGS) entry which is preliminary data.</text>
</comment>
<gene>
    <name evidence="4" type="ORF">FD29_GL001383</name>
</gene>
<accession>A0A0R1QJM8</accession>
<evidence type="ECO:0000313" key="5">
    <source>
        <dbReference type="Proteomes" id="UP000050872"/>
    </source>
</evidence>
<dbReference type="AlphaFoldDB" id="A0A0R1QJM8"/>
<name>A0A0R1QJM8_9LACO</name>
<dbReference type="GO" id="GO:0003955">
    <property type="term" value="F:NAD(P)H dehydrogenase (quinone) activity"/>
    <property type="evidence" value="ECO:0007669"/>
    <property type="project" value="TreeGrafter"/>
</dbReference>